<feature type="domain" description="Nitroreductase" evidence="1">
    <location>
        <begin position="72"/>
        <end position="145"/>
    </location>
</feature>
<dbReference type="RefSeq" id="WP_202748165.1">
    <property type="nucleotide sequence ID" value="NZ_JAESWC010000002.1"/>
</dbReference>
<name>A0ABS1T888_9CLOT</name>
<dbReference type="Gene3D" id="3.40.109.10">
    <property type="entry name" value="NADH Oxidase"/>
    <property type="match status" value="1"/>
</dbReference>
<keyword evidence="3" id="KW-1185">Reference proteome</keyword>
<dbReference type="PANTHER" id="PTHR23026:SF123">
    <property type="entry name" value="NAD(P)H NITROREDUCTASE RV3131-RELATED"/>
    <property type="match status" value="1"/>
</dbReference>
<organism evidence="2 3">
    <name type="scientific">Clostridium rhizosphaerae</name>
    <dbReference type="NCBI Taxonomy" id="2803861"/>
    <lineage>
        <taxon>Bacteria</taxon>
        <taxon>Bacillati</taxon>
        <taxon>Bacillota</taxon>
        <taxon>Clostridia</taxon>
        <taxon>Eubacteriales</taxon>
        <taxon>Clostridiaceae</taxon>
        <taxon>Clostridium</taxon>
    </lineage>
</organism>
<evidence type="ECO:0000259" key="1">
    <source>
        <dbReference type="Pfam" id="PF00881"/>
    </source>
</evidence>
<evidence type="ECO:0000313" key="3">
    <source>
        <dbReference type="Proteomes" id="UP000632377"/>
    </source>
</evidence>
<dbReference type="SUPFAM" id="SSF55469">
    <property type="entry name" value="FMN-dependent nitroreductase-like"/>
    <property type="match status" value="1"/>
</dbReference>
<dbReference type="InterPro" id="IPR029479">
    <property type="entry name" value="Nitroreductase"/>
</dbReference>
<dbReference type="CDD" id="cd02150">
    <property type="entry name" value="nitroreductase"/>
    <property type="match status" value="1"/>
</dbReference>
<protein>
    <submittedName>
        <fullName evidence="2">Nitroreductase family protein</fullName>
    </submittedName>
</protein>
<sequence>MKAILNRKSIRKYKDIKISDETIEELLRAAMAAPSAGNEQPWEFIVLRDKEIMKKITEVHPYSKMLLNTDTAIVICGDEAKEVFKGYWVQDCSAATENILIAAEDMGLGAVWLGVYPTEDRVQAIKELLNLPNSVIPLSIVPIGYPDEDRKMADRFNKARIHYDRW</sequence>
<accession>A0ABS1T888</accession>
<dbReference type="InterPro" id="IPR050627">
    <property type="entry name" value="Nitroreductase/BluB"/>
</dbReference>
<comment type="caution">
    <text evidence="2">The sequence shown here is derived from an EMBL/GenBank/DDBJ whole genome shotgun (WGS) entry which is preliminary data.</text>
</comment>
<reference evidence="2 3" key="1">
    <citation type="submission" date="2021-01" db="EMBL/GenBank/DDBJ databases">
        <title>Genome public.</title>
        <authorList>
            <person name="Liu C."/>
            <person name="Sun Q."/>
        </authorList>
    </citation>
    <scope>NUCLEOTIDE SEQUENCE [LARGE SCALE GENOMIC DNA]</scope>
    <source>
        <strain evidence="2 3">YIM B02515</strain>
    </source>
</reference>
<dbReference type="InterPro" id="IPR000415">
    <property type="entry name" value="Nitroreductase-like"/>
</dbReference>
<dbReference type="PANTHER" id="PTHR23026">
    <property type="entry name" value="NADPH NITROREDUCTASE"/>
    <property type="match status" value="1"/>
</dbReference>
<dbReference type="Proteomes" id="UP000632377">
    <property type="component" value="Unassembled WGS sequence"/>
</dbReference>
<gene>
    <name evidence="2" type="ORF">JK636_07300</name>
</gene>
<dbReference type="Pfam" id="PF00881">
    <property type="entry name" value="Nitroreductase"/>
    <property type="match status" value="2"/>
</dbReference>
<feature type="domain" description="Nitroreductase" evidence="1">
    <location>
        <begin position="4"/>
        <end position="58"/>
    </location>
</feature>
<dbReference type="EMBL" id="JAESWC010000002">
    <property type="protein sequence ID" value="MBL4935564.1"/>
    <property type="molecule type" value="Genomic_DNA"/>
</dbReference>
<proteinExistence type="predicted"/>
<evidence type="ECO:0000313" key="2">
    <source>
        <dbReference type="EMBL" id="MBL4935564.1"/>
    </source>
</evidence>